<evidence type="ECO:0008006" key="3">
    <source>
        <dbReference type="Google" id="ProtNLM"/>
    </source>
</evidence>
<organism evidence="1 2">
    <name type="scientific">Streptomyces viridosporus T7A</name>
    <dbReference type="NCBI Taxonomy" id="665577"/>
    <lineage>
        <taxon>Bacteria</taxon>
        <taxon>Bacillati</taxon>
        <taxon>Actinomycetota</taxon>
        <taxon>Actinomycetes</taxon>
        <taxon>Kitasatosporales</taxon>
        <taxon>Streptomycetaceae</taxon>
        <taxon>Streptomyces</taxon>
    </lineage>
</organism>
<accession>A0ABX6AFD0</accession>
<sequence length="492" mass="54835">MTHEPTPDEYRTLLLQAPGSAFDADTEQPDLLRMFTPSSHRRALDPDVTVVLGARGTGKTYWTKALASEELRRVAADSYMIPRLRGLTVATGHGRGGGADAAYPGRRVIRKLVQRAPEGEGFREFCENFWCAVILTALRDPATLRHTDWQERIDWVADHPEAYDSALAAKDDEARRDGRPQLLIFDALEHLHQDRSVIDKMVSALFAAALDLRLGYSSLRAKIFVRPDMYDSAPKDFADASKLGANRAELTWTTENLYGMLFHRLGNQPGPEAEKFRARTGQWHSQGDGRYTAPVDVIADPDRQEQVFGAMAGPYMGANHRKGYTYTWLPNHLQDGNGQISPRTMLRAVSKAAEVTRDRHPGHEYALHHDAIRQAVLDASQIRVDEIKEDIRWAATAVEKLSDLQVPMEQSVVIHIWSTASLASELRKLLEDSENGSGPAKVDDYFSLIEELTKVGVMTRRASGAVDLPDVYRLAFNIGRKGGVSRPKRTAG</sequence>
<name>A0ABX6AFD0_STRVD</name>
<dbReference type="Proteomes" id="UP000327143">
    <property type="component" value="Chromosome"/>
</dbReference>
<evidence type="ECO:0000313" key="2">
    <source>
        <dbReference type="Proteomes" id="UP000327143"/>
    </source>
</evidence>
<dbReference type="EMBL" id="CP023700">
    <property type="protein sequence ID" value="QEU85468.1"/>
    <property type="molecule type" value="Genomic_DNA"/>
</dbReference>
<dbReference type="RefSeq" id="WP_016826517.1">
    <property type="nucleotide sequence ID" value="NZ_CP023700.1"/>
</dbReference>
<proteinExistence type="predicted"/>
<keyword evidence="2" id="KW-1185">Reference proteome</keyword>
<gene>
    <name evidence="1" type="ORF">CP969_12610</name>
</gene>
<evidence type="ECO:0000313" key="1">
    <source>
        <dbReference type="EMBL" id="QEU85468.1"/>
    </source>
</evidence>
<reference evidence="1 2" key="1">
    <citation type="submission" date="2017-09" db="EMBL/GenBank/DDBJ databases">
        <authorList>
            <person name="Lee N."/>
            <person name="Cho B.-K."/>
        </authorList>
    </citation>
    <scope>NUCLEOTIDE SEQUENCE [LARGE SCALE GENOMIC DNA]</scope>
    <source>
        <strain evidence="1 2">ATCC 39115</strain>
    </source>
</reference>
<protein>
    <recommendedName>
        <fullName evidence="3">ATP-binding protein</fullName>
    </recommendedName>
</protein>